<dbReference type="PANTHER" id="PTHR13190:SF1">
    <property type="entry name" value="AUTOPHAGY-RELATED 2, ISOFORM A"/>
    <property type="match status" value="1"/>
</dbReference>
<comment type="catalytic activity">
    <reaction evidence="10">
        <text>a 1,2-diacyl-sn-glycero-3-phospho-L-serine(in) = a 1,2-diacyl-sn-glycero-3-phospho-L-serine(out)</text>
        <dbReference type="Rhea" id="RHEA:38663"/>
        <dbReference type="ChEBI" id="CHEBI:57262"/>
    </reaction>
</comment>
<evidence type="ECO:0000256" key="10">
    <source>
        <dbReference type="ARBA" id="ARBA00024479"/>
    </source>
</evidence>
<protein>
    <recommendedName>
        <fullName evidence="4">Autophagy-related protein 2</fullName>
    </recommendedName>
</protein>
<feature type="region of interest" description="Disordered" evidence="12">
    <location>
        <begin position="96"/>
        <end position="151"/>
    </location>
</feature>
<evidence type="ECO:0000256" key="12">
    <source>
        <dbReference type="SAM" id="MobiDB-lite"/>
    </source>
</evidence>
<keyword evidence="9" id="KW-0472">Membrane</keyword>
<name>A0ABD2QKY2_9PLAT</name>
<dbReference type="AlphaFoldDB" id="A0ABD2QKY2"/>
<dbReference type="GO" id="GO:0005789">
    <property type="term" value="C:endoplasmic reticulum membrane"/>
    <property type="evidence" value="ECO:0007669"/>
    <property type="project" value="UniProtKB-SubCell"/>
</dbReference>
<evidence type="ECO:0000256" key="1">
    <source>
        <dbReference type="ARBA" id="ARBA00004406"/>
    </source>
</evidence>
<evidence type="ECO:0000256" key="3">
    <source>
        <dbReference type="ARBA" id="ARBA00009714"/>
    </source>
</evidence>
<accession>A0ABD2QKY2</accession>
<evidence type="ECO:0000256" key="9">
    <source>
        <dbReference type="ARBA" id="ARBA00023136"/>
    </source>
</evidence>
<keyword evidence="14" id="KW-1185">Reference proteome</keyword>
<comment type="subcellular location">
    <subcellularLocation>
        <location evidence="1">Endoplasmic reticulum membrane</location>
        <topology evidence="1">Peripheral membrane protein</topology>
    </subcellularLocation>
    <subcellularLocation>
        <location evidence="2">Preautophagosomal structure membrane</location>
        <topology evidence="2">Peripheral membrane protein</topology>
    </subcellularLocation>
</comment>
<gene>
    <name evidence="13" type="ORF">Ciccas_001523</name>
</gene>
<keyword evidence="7" id="KW-0072">Autophagy</keyword>
<evidence type="ECO:0000256" key="8">
    <source>
        <dbReference type="ARBA" id="ARBA00023055"/>
    </source>
</evidence>
<dbReference type="GO" id="GO:0006869">
    <property type="term" value="P:lipid transport"/>
    <property type="evidence" value="ECO:0007669"/>
    <property type="project" value="UniProtKB-KW"/>
</dbReference>
<evidence type="ECO:0000256" key="11">
    <source>
        <dbReference type="ARBA" id="ARBA00024615"/>
    </source>
</evidence>
<organism evidence="13 14">
    <name type="scientific">Cichlidogyrus casuarinus</name>
    <dbReference type="NCBI Taxonomy" id="1844966"/>
    <lineage>
        <taxon>Eukaryota</taxon>
        <taxon>Metazoa</taxon>
        <taxon>Spiralia</taxon>
        <taxon>Lophotrochozoa</taxon>
        <taxon>Platyhelminthes</taxon>
        <taxon>Monogenea</taxon>
        <taxon>Monopisthocotylea</taxon>
        <taxon>Dactylogyridea</taxon>
        <taxon>Ancyrocephalidae</taxon>
        <taxon>Cichlidogyrus</taxon>
    </lineage>
</organism>
<dbReference type="PANTHER" id="PTHR13190">
    <property type="entry name" value="AUTOPHAGY-RELATED 2, ISOFORM A"/>
    <property type="match status" value="1"/>
</dbReference>
<evidence type="ECO:0000256" key="6">
    <source>
        <dbReference type="ARBA" id="ARBA00022824"/>
    </source>
</evidence>
<comment type="caution">
    <text evidence="13">The sequence shown here is derived from an EMBL/GenBank/DDBJ whole genome shotgun (WGS) entry which is preliminary data.</text>
</comment>
<feature type="region of interest" description="Disordered" evidence="12">
    <location>
        <begin position="38"/>
        <end position="65"/>
    </location>
</feature>
<feature type="compositionally biased region" description="Polar residues" evidence="12">
    <location>
        <begin position="101"/>
        <end position="135"/>
    </location>
</feature>
<evidence type="ECO:0000313" key="13">
    <source>
        <dbReference type="EMBL" id="KAL3319792.1"/>
    </source>
</evidence>
<dbReference type="GO" id="GO:0034045">
    <property type="term" value="C:phagophore assembly site membrane"/>
    <property type="evidence" value="ECO:0007669"/>
    <property type="project" value="UniProtKB-SubCell"/>
</dbReference>
<dbReference type="EMBL" id="JBJKFK010000101">
    <property type="protein sequence ID" value="KAL3319792.1"/>
    <property type="molecule type" value="Genomic_DNA"/>
</dbReference>
<keyword evidence="8" id="KW-0445">Lipid transport</keyword>
<evidence type="ECO:0000256" key="4">
    <source>
        <dbReference type="ARBA" id="ARBA00018070"/>
    </source>
</evidence>
<feature type="region of interest" description="Disordered" evidence="12">
    <location>
        <begin position="374"/>
        <end position="415"/>
    </location>
</feature>
<comment type="catalytic activity">
    <reaction evidence="11">
        <text>a 1,2-diacyl-sn-glycero-3-phosphoethanolamine(in) = a 1,2-diacyl-sn-glycero-3-phosphoethanolamine(out)</text>
        <dbReference type="Rhea" id="RHEA:38895"/>
        <dbReference type="ChEBI" id="CHEBI:64612"/>
    </reaction>
</comment>
<evidence type="ECO:0000313" key="14">
    <source>
        <dbReference type="Proteomes" id="UP001626550"/>
    </source>
</evidence>
<dbReference type="Proteomes" id="UP001626550">
    <property type="component" value="Unassembled WGS sequence"/>
</dbReference>
<dbReference type="InterPro" id="IPR026849">
    <property type="entry name" value="ATG2"/>
</dbReference>
<feature type="compositionally biased region" description="Low complexity" evidence="12">
    <location>
        <begin position="47"/>
        <end position="58"/>
    </location>
</feature>
<comment type="similarity">
    <text evidence="3">Belongs to the ATG2 family.</text>
</comment>
<dbReference type="GO" id="GO:0006914">
    <property type="term" value="P:autophagy"/>
    <property type="evidence" value="ECO:0007669"/>
    <property type="project" value="UniProtKB-KW"/>
</dbReference>
<keyword evidence="6" id="KW-0256">Endoplasmic reticulum</keyword>
<proteinExistence type="inferred from homology"/>
<evidence type="ECO:0000256" key="5">
    <source>
        <dbReference type="ARBA" id="ARBA00022448"/>
    </source>
</evidence>
<keyword evidence="5" id="KW-0813">Transport</keyword>
<sequence>MVSTMSVPKATETIRCLARASHESVGSVRKSWKLEDNFFEKPPNAGSTSQTNQQHSTQLFQDPKTFGRPSFSVTVYDSDLEWTIYGGRDLAPDKIEAKSPFGSTTQLSDGSSPDVSAARTSNSHSPKRNPTTSTLFPMDDVPAATPTSRPDVLPIRFKRDRGIVTTANSLPPPGASIKFSTIQTQDTSPSLKVTMQLDKIYCRYSRFVAGEGFSSRVQEKKKARPPAGIKMEGIPGEPVSRCEFRLGSLLILDQVQHSSVNRLLYPHNSSEVHYNPRSPLARFTIVMTRLMPGLMPQSGGTKSFNEDKQPIYVSGSQADAKLSLQPIRINLDKFALEFFQEFQTSFGSCVEEFYQVVQASNSFSVEVQKPIFQRAQSTTEPEETSASQNDETLTETGNSSRQSSPDDDLEVTRSCSPRALSPEQYESVFIRKLIIEPAIYIKFDFVGRFNEPSIKGLLWRFVQLKDAKLIIPERVYQRGYANVLELIDDLNKDFNYNLLQIKYP</sequence>
<feature type="compositionally biased region" description="Polar residues" evidence="12">
    <location>
        <begin position="374"/>
        <end position="403"/>
    </location>
</feature>
<evidence type="ECO:0000256" key="7">
    <source>
        <dbReference type="ARBA" id="ARBA00023006"/>
    </source>
</evidence>
<reference evidence="13 14" key="1">
    <citation type="submission" date="2024-11" db="EMBL/GenBank/DDBJ databases">
        <title>Adaptive evolution of stress response genes in parasites aligns with host niche diversity.</title>
        <authorList>
            <person name="Hahn C."/>
            <person name="Resl P."/>
        </authorList>
    </citation>
    <scope>NUCLEOTIDE SEQUENCE [LARGE SCALE GENOMIC DNA]</scope>
    <source>
        <strain evidence="13">EGGRZ-B1_66</strain>
        <tissue evidence="13">Body</tissue>
    </source>
</reference>
<evidence type="ECO:0000256" key="2">
    <source>
        <dbReference type="ARBA" id="ARBA00004623"/>
    </source>
</evidence>